<dbReference type="CDD" id="cd02968">
    <property type="entry name" value="SCO"/>
    <property type="match status" value="1"/>
</dbReference>
<evidence type="ECO:0000256" key="1">
    <source>
        <dbReference type="ARBA" id="ARBA00010996"/>
    </source>
</evidence>
<dbReference type="InterPro" id="IPR013766">
    <property type="entry name" value="Thioredoxin_domain"/>
</dbReference>
<evidence type="ECO:0000256" key="4">
    <source>
        <dbReference type="PIRSR" id="PIRSR603782-2"/>
    </source>
</evidence>
<organism evidence="7 8">
    <name type="scientific">Prymnesium parvum</name>
    <name type="common">Toxic golden alga</name>
    <dbReference type="NCBI Taxonomy" id="97485"/>
    <lineage>
        <taxon>Eukaryota</taxon>
        <taxon>Haptista</taxon>
        <taxon>Haptophyta</taxon>
        <taxon>Prymnesiophyceae</taxon>
        <taxon>Prymnesiales</taxon>
        <taxon>Prymnesiaceae</taxon>
        <taxon>Prymnesium</taxon>
    </lineage>
</organism>
<feature type="binding site" evidence="3">
    <location>
        <position position="130"/>
    </location>
    <ligand>
        <name>Cu cation</name>
        <dbReference type="ChEBI" id="CHEBI:23378"/>
    </ligand>
</feature>
<proteinExistence type="inferred from homology"/>
<keyword evidence="4" id="KW-1015">Disulfide bond</keyword>
<keyword evidence="8" id="KW-1185">Reference proteome</keyword>
<comment type="caution">
    <text evidence="7">The sequence shown here is derived from an EMBL/GenBank/DDBJ whole genome shotgun (WGS) entry which is preliminary data.</text>
</comment>
<gene>
    <name evidence="7" type="ORF">AB1Y20_002592</name>
</gene>
<accession>A0AB34JBU3</accession>
<dbReference type="Gene3D" id="3.40.30.10">
    <property type="entry name" value="Glutaredoxin"/>
    <property type="match status" value="1"/>
</dbReference>
<keyword evidence="2 3" id="KW-0186">Copper</keyword>
<evidence type="ECO:0000256" key="5">
    <source>
        <dbReference type="SAM" id="MobiDB-lite"/>
    </source>
</evidence>
<dbReference type="AlphaFoldDB" id="A0AB34JBU3"/>
<dbReference type="FunFam" id="3.40.30.10:FF:000013">
    <property type="entry name" value="Blast:Protein SCO1 homolog, mitochondrial"/>
    <property type="match status" value="1"/>
</dbReference>
<comment type="similarity">
    <text evidence="1">Belongs to the SCO1/2 family.</text>
</comment>
<dbReference type="PANTHER" id="PTHR12151:SF25">
    <property type="entry name" value="LINALOOL DEHYDRATASE_ISOMERASE DOMAIN-CONTAINING PROTEIN"/>
    <property type="match status" value="1"/>
</dbReference>
<dbReference type="PROSITE" id="PS51352">
    <property type="entry name" value="THIOREDOXIN_2"/>
    <property type="match status" value="1"/>
</dbReference>
<evidence type="ECO:0000313" key="7">
    <source>
        <dbReference type="EMBL" id="KAL1515979.1"/>
    </source>
</evidence>
<dbReference type="EMBL" id="JBGBPQ010000011">
    <property type="protein sequence ID" value="KAL1515979.1"/>
    <property type="molecule type" value="Genomic_DNA"/>
</dbReference>
<protein>
    <recommendedName>
        <fullName evidence="6">Thioredoxin domain-containing protein</fullName>
    </recommendedName>
</protein>
<feature type="binding site" evidence="3">
    <location>
        <position position="134"/>
    </location>
    <ligand>
        <name>Cu cation</name>
        <dbReference type="ChEBI" id="CHEBI:23378"/>
    </ligand>
</feature>
<sequence>MATLWAAGGSPALLALRRATRSPPPLTHRACGLLPPRLRVGATRSLSSPAAQAASRRLRSPVTWLSASATLAGLYGMYEYLKFTEMTRQRSTGRPDLGGDFTLVAEDGREVSNQQLMGRWTLLYFGFTKCPDICPEEMHKLTRVLRALDARGVRVQPVFITIDPERDTPARLAEYFRRAGFHEGFLALTGSHEQVRQACRAYRVYYSRPTEEEVKAGDYLLDHSIISYLLDPEGEFADYYGKSLSASEMEERMLKQISDWERERWWEENMPAMLQSTQPPRARKCSPPKGAKA</sequence>
<dbReference type="SUPFAM" id="SSF52833">
    <property type="entry name" value="Thioredoxin-like"/>
    <property type="match status" value="1"/>
</dbReference>
<name>A0AB34JBU3_PRYPA</name>
<dbReference type="Pfam" id="PF02630">
    <property type="entry name" value="SCO1-SenC"/>
    <property type="match status" value="1"/>
</dbReference>
<dbReference type="InterPro" id="IPR003782">
    <property type="entry name" value="SCO1/SenC"/>
</dbReference>
<feature type="compositionally biased region" description="Basic residues" evidence="5">
    <location>
        <begin position="281"/>
        <end position="293"/>
    </location>
</feature>
<dbReference type="GO" id="GO:0046872">
    <property type="term" value="F:metal ion binding"/>
    <property type="evidence" value="ECO:0007669"/>
    <property type="project" value="UniProtKB-KW"/>
</dbReference>
<reference evidence="7 8" key="1">
    <citation type="journal article" date="2024" name="Science">
        <title>Giant polyketide synthase enzymes in the biosynthesis of giant marine polyether toxins.</title>
        <authorList>
            <person name="Fallon T.R."/>
            <person name="Shende V.V."/>
            <person name="Wierzbicki I.H."/>
            <person name="Pendleton A.L."/>
            <person name="Watervoot N.F."/>
            <person name="Auber R.P."/>
            <person name="Gonzalez D.J."/>
            <person name="Wisecaver J.H."/>
            <person name="Moore B.S."/>
        </authorList>
    </citation>
    <scope>NUCLEOTIDE SEQUENCE [LARGE SCALE GENOMIC DNA]</scope>
    <source>
        <strain evidence="7 8">12B1</strain>
    </source>
</reference>
<evidence type="ECO:0000256" key="2">
    <source>
        <dbReference type="ARBA" id="ARBA00023008"/>
    </source>
</evidence>
<dbReference type="PANTHER" id="PTHR12151">
    <property type="entry name" value="ELECTRON TRANSPORT PROTIN SCO1/SENC FAMILY MEMBER"/>
    <property type="match status" value="1"/>
</dbReference>
<evidence type="ECO:0000256" key="3">
    <source>
        <dbReference type="PIRSR" id="PIRSR603782-1"/>
    </source>
</evidence>
<evidence type="ECO:0000259" key="6">
    <source>
        <dbReference type="PROSITE" id="PS51352"/>
    </source>
</evidence>
<evidence type="ECO:0000313" key="8">
    <source>
        <dbReference type="Proteomes" id="UP001515480"/>
    </source>
</evidence>
<keyword evidence="3" id="KW-0479">Metal-binding</keyword>
<feature type="region of interest" description="Disordered" evidence="5">
    <location>
        <begin position="271"/>
        <end position="293"/>
    </location>
</feature>
<dbReference type="Proteomes" id="UP001515480">
    <property type="component" value="Unassembled WGS sequence"/>
</dbReference>
<feature type="binding site" evidence="3">
    <location>
        <position position="223"/>
    </location>
    <ligand>
        <name>Cu cation</name>
        <dbReference type="ChEBI" id="CHEBI:23378"/>
    </ligand>
</feature>
<dbReference type="InterPro" id="IPR036249">
    <property type="entry name" value="Thioredoxin-like_sf"/>
</dbReference>
<feature type="disulfide bond" description="Redox-active" evidence="4">
    <location>
        <begin position="130"/>
        <end position="134"/>
    </location>
</feature>
<feature type="domain" description="Thioredoxin" evidence="6">
    <location>
        <begin position="92"/>
        <end position="259"/>
    </location>
</feature>